<feature type="domain" description="BHLH" evidence="2">
    <location>
        <begin position="28"/>
        <end position="80"/>
    </location>
</feature>
<keyword evidence="4" id="KW-1185">Reference proteome</keyword>
<dbReference type="SMART" id="SM00353">
    <property type="entry name" value="HLH"/>
    <property type="match status" value="1"/>
</dbReference>
<reference evidence="3 4" key="2">
    <citation type="submission" date="2018-08" db="EMBL/GenBank/DDBJ databases">
        <authorList>
            <person name="Laetsch R D."/>
            <person name="Stevens L."/>
            <person name="Kumar S."/>
            <person name="Blaxter L. M."/>
        </authorList>
    </citation>
    <scope>NUCLEOTIDE SEQUENCE [LARGE SCALE GENOMIC DNA]</scope>
</reference>
<dbReference type="Pfam" id="PF00010">
    <property type="entry name" value="HLH"/>
    <property type="match status" value="1"/>
</dbReference>
<sequence>MSQQHFPKNGKQTRAKKRRERNVLFYELKRKAANERERKRMYSINEAFDKLRHLLPRLSRDRKMSKASTLREAIRYIKQLNQLLNGEQINSENTSQQYGIAVKSEITRSSLVIPNSDDHLPMKFVELSCSKIPDDYDSIIRTEYGTVQGRCSKVWIPSTCEEMMNFKNYDCFHHRNLLSFNEE</sequence>
<dbReference type="EMBL" id="UYRW01000218">
    <property type="protein sequence ID" value="VDK64616.1"/>
    <property type="molecule type" value="Genomic_DNA"/>
</dbReference>
<dbReference type="InterPro" id="IPR050283">
    <property type="entry name" value="E-box_TF_Regulators"/>
</dbReference>
<dbReference type="InterPro" id="IPR011598">
    <property type="entry name" value="bHLH_dom"/>
</dbReference>
<dbReference type="GO" id="GO:0032502">
    <property type="term" value="P:developmental process"/>
    <property type="evidence" value="ECO:0007669"/>
    <property type="project" value="TreeGrafter"/>
</dbReference>
<evidence type="ECO:0000313" key="5">
    <source>
        <dbReference type="WBParaSite" id="nOo.2.0.1.t01648-RA"/>
    </source>
</evidence>
<evidence type="ECO:0000313" key="4">
    <source>
        <dbReference type="Proteomes" id="UP000271087"/>
    </source>
</evidence>
<dbReference type="STRING" id="42157.A0A182E115"/>
<reference evidence="5" key="1">
    <citation type="submission" date="2016-06" db="UniProtKB">
        <authorList>
            <consortium name="WormBaseParasite"/>
        </authorList>
    </citation>
    <scope>IDENTIFICATION</scope>
</reference>
<dbReference type="GO" id="GO:0000981">
    <property type="term" value="F:DNA-binding transcription factor activity, RNA polymerase II-specific"/>
    <property type="evidence" value="ECO:0007669"/>
    <property type="project" value="TreeGrafter"/>
</dbReference>
<dbReference type="CDD" id="cd11390">
    <property type="entry name" value="bHLH_TS"/>
    <property type="match status" value="1"/>
</dbReference>
<dbReference type="AlphaFoldDB" id="A0A182E115"/>
<feature type="compositionally biased region" description="Polar residues" evidence="1">
    <location>
        <begin position="1"/>
        <end position="10"/>
    </location>
</feature>
<dbReference type="SUPFAM" id="SSF47459">
    <property type="entry name" value="HLH, helix-loop-helix DNA-binding domain"/>
    <property type="match status" value="1"/>
</dbReference>
<feature type="compositionally biased region" description="Basic residues" evidence="1">
    <location>
        <begin position="11"/>
        <end position="20"/>
    </location>
</feature>
<dbReference type="WBParaSite" id="nOo.2.0.1.t01648-RA">
    <property type="protein sequence ID" value="nOo.2.0.1.t01648-RA"/>
    <property type="gene ID" value="nOo.2.0.1.g01648"/>
</dbReference>
<gene>
    <name evidence="3" type="ORF">NOO_LOCUS1648</name>
</gene>
<dbReference type="GO" id="GO:0046983">
    <property type="term" value="F:protein dimerization activity"/>
    <property type="evidence" value="ECO:0007669"/>
    <property type="project" value="InterPro"/>
</dbReference>
<dbReference type="Proteomes" id="UP000271087">
    <property type="component" value="Unassembled WGS sequence"/>
</dbReference>
<evidence type="ECO:0000256" key="1">
    <source>
        <dbReference type="SAM" id="MobiDB-lite"/>
    </source>
</evidence>
<feature type="region of interest" description="Disordered" evidence="1">
    <location>
        <begin position="1"/>
        <end position="21"/>
    </location>
</feature>
<organism evidence="5">
    <name type="scientific">Onchocerca ochengi</name>
    <name type="common">Filarial nematode worm</name>
    <dbReference type="NCBI Taxonomy" id="42157"/>
    <lineage>
        <taxon>Eukaryota</taxon>
        <taxon>Metazoa</taxon>
        <taxon>Ecdysozoa</taxon>
        <taxon>Nematoda</taxon>
        <taxon>Chromadorea</taxon>
        <taxon>Rhabditida</taxon>
        <taxon>Spirurina</taxon>
        <taxon>Spiruromorpha</taxon>
        <taxon>Filarioidea</taxon>
        <taxon>Onchocercidae</taxon>
        <taxon>Onchocerca</taxon>
    </lineage>
</organism>
<dbReference type="InterPro" id="IPR036638">
    <property type="entry name" value="HLH_DNA-bd_sf"/>
</dbReference>
<name>A0A182E115_ONCOC</name>
<dbReference type="PANTHER" id="PTHR23349">
    <property type="entry name" value="BASIC HELIX-LOOP-HELIX TRANSCRIPTION FACTOR, TWIST"/>
    <property type="match status" value="1"/>
</dbReference>
<protein>
    <submittedName>
        <fullName evidence="5">BHLH domain-containing protein</fullName>
    </submittedName>
</protein>
<accession>A0A182E115</accession>
<evidence type="ECO:0000313" key="3">
    <source>
        <dbReference type="EMBL" id="VDK64616.1"/>
    </source>
</evidence>
<dbReference type="Gene3D" id="4.10.280.10">
    <property type="entry name" value="Helix-loop-helix DNA-binding domain"/>
    <property type="match status" value="1"/>
</dbReference>
<evidence type="ECO:0000259" key="2">
    <source>
        <dbReference type="PROSITE" id="PS50888"/>
    </source>
</evidence>
<dbReference type="PROSITE" id="PS50888">
    <property type="entry name" value="BHLH"/>
    <property type="match status" value="1"/>
</dbReference>
<dbReference type="GO" id="GO:0000977">
    <property type="term" value="F:RNA polymerase II transcription regulatory region sequence-specific DNA binding"/>
    <property type="evidence" value="ECO:0007669"/>
    <property type="project" value="TreeGrafter"/>
</dbReference>
<dbReference type="OrthoDB" id="10048995at2759"/>
<dbReference type="PANTHER" id="PTHR23349:SF111">
    <property type="entry name" value="BHLH DOMAIN-CONTAINING PROTEIN"/>
    <property type="match status" value="1"/>
</dbReference>
<proteinExistence type="predicted"/>